<evidence type="ECO:0000313" key="1">
    <source>
        <dbReference type="EMBL" id="PIZ47275.1"/>
    </source>
</evidence>
<name>A0A2M7TKG9_UNCKA</name>
<sequence length="239" mass="26746">MNRKSNILMAVLVIFAVVLFIANQSNGMVTGIPLPKIAAADIQRIAQPQATPVQQTQSQQVQVVEVQVQQQAANSQPTPQQNPGVLTADQVVLSNPQSQWSGPIPDSFSDMFDMEKLKELLIKDYAGTFIDLRVDDTYTFPGYGCKDNNAFTVRIKEITPDGALVAGLSAHDRFVSKGSGFTYEMWDCNTNMFQDWGSVMGVQKDPGSPAFVRLYLYSDLRYEDKYWIRPIRRQDVVTK</sequence>
<organism evidence="1 2">
    <name type="scientific">candidate division WWE3 bacterium CG_4_10_14_0_2_um_filter_41_14</name>
    <dbReference type="NCBI Taxonomy" id="1975072"/>
    <lineage>
        <taxon>Bacteria</taxon>
        <taxon>Katanobacteria</taxon>
    </lineage>
</organism>
<protein>
    <submittedName>
        <fullName evidence="1">Uncharacterized protein</fullName>
    </submittedName>
</protein>
<dbReference type="EMBL" id="PFNL01000056">
    <property type="protein sequence ID" value="PIZ47275.1"/>
    <property type="molecule type" value="Genomic_DNA"/>
</dbReference>
<dbReference type="Proteomes" id="UP000228920">
    <property type="component" value="Unassembled WGS sequence"/>
</dbReference>
<proteinExistence type="predicted"/>
<gene>
    <name evidence="1" type="ORF">COY32_01970</name>
</gene>
<accession>A0A2M7TKG9</accession>
<comment type="caution">
    <text evidence="1">The sequence shown here is derived from an EMBL/GenBank/DDBJ whole genome shotgun (WGS) entry which is preliminary data.</text>
</comment>
<evidence type="ECO:0000313" key="2">
    <source>
        <dbReference type="Proteomes" id="UP000228920"/>
    </source>
</evidence>
<reference evidence="2" key="1">
    <citation type="submission" date="2017-09" db="EMBL/GenBank/DDBJ databases">
        <title>Depth-based differentiation of microbial function through sediment-hosted aquifers and enrichment of novel symbionts in the deep terrestrial subsurface.</title>
        <authorList>
            <person name="Probst A.J."/>
            <person name="Ladd B."/>
            <person name="Jarett J.K."/>
            <person name="Geller-Mcgrath D.E."/>
            <person name="Sieber C.M.K."/>
            <person name="Emerson J.B."/>
            <person name="Anantharaman K."/>
            <person name="Thomas B.C."/>
            <person name="Malmstrom R."/>
            <person name="Stieglmeier M."/>
            <person name="Klingl A."/>
            <person name="Woyke T."/>
            <person name="Ryan C.M."/>
            <person name="Banfield J.F."/>
        </authorList>
    </citation>
    <scope>NUCLEOTIDE SEQUENCE [LARGE SCALE GENOMIC DNA]</scope>
</reference>
<dbReference type="AlphaFoldDB" id="A0A2M7TKG9"/>